<accession>A0A1E7F3K9</accession>
<feature type="domain" description="PAC" evidence="11">
    <location>
        <begin position="879"/>
        <end position="931"/>
    </location>
</feature>
<dbReference type="InterPro" id="IPR035965">
    <property type="entry name" value="PAS-like_dom_sf"/>
</dbReference>
<feature type="domain" description="PAC" evidence="11">
    <location>
        <begin position="752"/>
        <end position="804"/>
    </location>
</feature>
<name>A0A1E7F3K9_9STRA</name>
<dbReference type="InterPro" id="IPR001610">
    <property type="entry name" value="PAC"/>
</dbReference>
<feature type="domain" description="PAS" evidence="10">
    <location>
        <begin position="422"/>
        <end position="493"/>
    </location>
</feature>
<evidence type="ECO:0000256" key="1">
    <source>
        <dbReference type="ARBA" id="ARBA00000085"/>
    </source>
</evidence>
<dbReference type="Gene3D" id="3.30.565.10">
    <property type="entry name" value="Histidine kinase-like ATPase, C-terminal domain"/>
    <property type="match status" value="1"/>
</dbReference>
<dbReference type="GO" id="GO:0006355">
    <property type="term" value="P:regulation of DNA-templated transcription"/>
    <property type="evidence" value="ECO:0007669"/>
    <property type="project" value="InterPro"/>
</dbReference>
<dbReference type="InterPro" id="IPR052162">
    <property type="entry name" value="Sensor_kinase/Photoreceptor"/>
</dbReference>
<dbReference type="Pfam" id="PF00072">
    <property type="entry name" value="Response_reg"/>
    <property type="match status" value="1"/>
</dbReference>
<proteinExistence type="predicted"/>
<dbReference type="NCBIfam" id="TIGR00229">
    <property type="entry name" value="sensory_box"/>
    <property type="match status" value="6"/>
</dbReference>
<dbReference type="InterPro" id="IPR036890">
    <property type="entry name" value="HATPase_C_sf"/>
</dbReference>
<feature type="domain" description="PAS" evidence="10">
    <location>
        <begin position="550"/>
        <end position="621"/>
    </location>
</feature>
<feature type="compositionally biased region" description="Acidic residues" evidence="7">
    <location>
        <begin position="240"/>
        <end position="258"/>
    </location>
</feature>
<evidence type="ECO:0000256" key="5">
    <source>
        <dbReference type="ARBA" id="ARBA00022777"/>
    </source>
</evidence>
<dbReference type="CDD" id="cd00082">
    <property type="entry name" value="HisKA"/>
    <property type="match status" value="1"/>
</dbReference>
<dbReference type="SUPFAM" id="SSF52172">
    <property type="entry name" value="CheY-like"/>
    <property type="match status" value="1"/>
</dbReference>
<dbReference type="PROSITE" id="PS50110">
    <property type="entry name" value="RESPONSE_REGULATORY"/>
    <property type="match status" value="1"/>
</dbReference>
<evidence type="ECO:0000256" key="4">
    <source>
        <dbReference type="ARBA" id="ARBA00022679"/>
    </source>
</evidence>
<dbReference type="Pfam" id="PF00512">
    <property type="entry name" value="HisKA"/>
    <property type="match status" value="1"/>
</dbReference>
<dbReference type="Pfam" id="PF02518">
    <property type="entry name" value="HATPase_c"/>
    <property type="match status" value="1"/>
</dbReference>
<feature type="domain" description="PAS" evidence="10">
    <location>
        <begin position="932"/>
        <end position="1003"/>
    </location>
</feature>
<evidence type="ECO:0000313" key="12">
    <source>
        <dbReference type="EMBL" id="OEU12719.1"/>
    </source>
</evidence>
<dbReference type="Gene3D" id="3.30.450.20">
    <property type="entry name" value="PAS domain"/>
    <property type="match status" value="6"/>
</dbReference>
<dbReference type="PANTHER" id="PTHR43304">
    <property type="entry name" value="PHYTOCHROME-LIKE PROTEIN CPH1"/>
    <property type="match status" value="1"/>
</dbReference>
<evidence type="ECO:0000313" key="13">
    <source>
        <dbReference type="Proteomes" id="UP000095751"/>
    </source>
</evidence>
<reference evidence="12 13" key="1">
    <citation type="submission" date="2016-09" db="EMBL/GenBank/DDBJ databases">
        <title>Extensive genetic diversity and differential bi-allelic expression allows diatom success in the polar Southern Ocean.</title>
        <authorList>
            <consortium name="DOE Joint Genome Institute"/>
            <person name="Mock T."/>
            <person name="Otillar R.P."/>
            <person name="Strauss J."/>
            <person name="Dupont C."/>
            <person name="Frickenhaus S."/>
            <person name="Maumus F."/>
            <person name="Mcmullan M."/>
            <person name="Sanges R."/>
            <person name="Schmutz J."/>
            <person name="Toseland A."/>
            <person name="Valas R."/>
            <person name="Veluchamy A."/>
            <person name="Ward B.J."/>
            <person name="Allen A."/>
            <person name="Barry K."/>
            <person name="Falciatore A."/>
            <person name="Ferrante M."/>
            <person name="Fortunato A.E."/>
            <person name="Gloeckner G."/>
            <person name="Gruber A."/>
            <person name="Hipkin R."/>
            <person name="Janech M."/>
            <person name="Kroth P."/>
            <person name="Leese F."/>
            <person name="Lindquist E."/>
            <person name="Lyon B.R."/>
            <person name="Martin J."/>
            <person name="Mayer C."/>
            <person name="Parker M."/>
            <person name="Quesneville H."/>
            <person name="Raymond J."/>
            <person name="Uhlig C."/>
            <person name="Valentin K.U."/>
            <person name="Worden A.Z."/>
            <person name="Armbrust E.V."/>
            <person name="Bowler C."/>
            <person name="Green B."/>
            <person name="Moulton V."/>
            <person name="Van Oosterhout C."/>
            <person name="Grigoriev I."/>
        </authorList>
    </citation>
    <scope>NUCLEOTIDE SEQUENCE [LARGE SCALE GENOMIC DNA]</scope>
    <source>
        <strain evidence="12 13">CCMP1102</strain>
    </source>
</reference>
<dbReference type="Gene3D" id="1.10.287.130">
    <property type="match status" value="1"/>
</dbReference>
<keyword evidence="13" id="KW-1185">Reference proteome</keyword>
<dbReference type="InterPro" id="IPR003661">
    <property type="entry name" value="HisK_dim/P_dom"/>
</dbReference>
<dbReference type="PRINTS" id="PR00344">
    <property type="entry name" value="BCTRLSENSOR"/>
</dbReference>
<dbReference type="InParanoid" id="A0A1E7F3K9"/>
<dbReference type="SUPFAM" id="SSF47384">
    <property type="entry name" value="Homodimeric domain of signal transducing histidine kinase"/>
    <property type="match status" value="1"/>
</dbReference>
<evidence type="ECO:0000259" key="9">
    <source>
        <dbReference type="PROSITE" id="PS50110"/>
    </source>
</evidence>
<dbReference type="InterPro" id="IPR000700">
    <property type="entry name" value="PAS-assoc_C"/>
</dbReference>
<evidence type="ECO:0000259" key="10">
    <source>
        <dbReference type="PROSITE" id="PS50112"/>
    </source>
</evidence>
<dbReference type="InterPro" id="IPR011006">
    <property type="entry name" value="CheY-like_superfamily"/>
</dbReference>
<dbReference type="SUPFAM" id="SSF55874">
    <property type="entry name" value="ATPase domain of HSP90 chaperone/DNA topoisomerase II/histidine kinase"/>
    <property type="match status" value="1"/>
</dbReference>
<dbReference type="EC" id="2.7.13.3" evidence="2"/>
<dbReference type="SMART" id="SM00388">
    <property type="entry name" value="HisKA"/>
    <property type="match status" value="1"/>
</dbReference>
<dbReference type="PANTHER" id="PTHR43304:SF1">
    <property type="entry name" value="PAC DOMAIN-CONTAINING PROTEIN"/>
    <property type="match status" value="1"/>
</dbReference>
<feature type="domain" description="Histidine kinase" evidence="8">
    <location>
        <begin position="1207"/>
        <end position="1428"/>
    </location>
</feature>
<dbReference type="Proteomes" id="UP000095751">
    <property type="component" value="Unassembled WGS sequence"/>
</dbReference>
<dbReference type="Gene3D" id="3.40.50.2300">
    <property type="match status" value="1"/>
</dbReference>
<dbReference type="PROSITE" id="PS50112">
    <property type="entry name" value="PAS"/>
    <property type="match status" value="6"/>
</dbReference>
<feature type="domain" description="PAC" evidence="11">
    <location>
        <begin position="624"/>
        <end position="676"/>
    </location>
</feature>
<feature type="domain" description="PAS" evidence="10">
    <location>
        <begin position="677"/>
        <end position="748"/>
    </location>
</feature>
<dbReference type="InterPro" id="IPR005467">
    <property type="entry name" value="His_kinase_dom"/>
</dbReference>
<dbReference type="InterPro" id="IPR001789">
    <property type="entry name" value="Sig_transdc_resp-reg_receiver"/>
</dbReference>
<dbReference type="EMBL" id="KV784364">
    <property type="protein sequence ID" value="OEU12719.1"/>
    <property type="molecule type" value="Genomic_DNA"/>
</dbReference>
<evidence type="ECO:0000259" key="11">
    <source>
        <dbReference type="PROSITE" id="PS50113"/>
    </source>
</evidence>
<dbReference type="KEGG" id="fcy:FRACYDRAFT_243977"/>
<dbReference type="SMART" id="SM00387">
    <property type="entry name" value="HATPase_c"/>
    <property type="match status" value="1"/>
</dbReference>
<feature type="domain" description="Response regulatory" evidence="9">
    <location>
        <begin position="1449"/>
        <end position="1567"/>
    </location>
</feature>
<evidence type="ECO:0000256" key="3">
    <source>
        <dbReference type="ARBA" id="ARBA00022553"/>
    </source>
</evidence>
<feature type="domain" description="PAS" evidence="10">
    <location>
        <begin position="1060"/>
        <end position="1131"/>
    </location>
</feature>
<keyword evidence="4" id="KW-0808">Transferase</keyword>
<dbReference type="PROSITE" id="PS50109">
    <property type="entry name" value="HIS_KIN"/>
    <property type="match status" value="1"/>
</dbReference>
<keyword evidence="5 12" id="KW-0418">Kinase</keyword>
<feature type="domain" description="PAS" evidence="10">
    <location>
        <begin position="805"/>
        <end position="876"/>
    </location>
</feature>
<feature type="region of interest" description="Disordered" evidence="7">
    <location>
        <begin position="214"/>
        <end position="261"/>
    </location>
</feature>
<dbReference type="InterPro" id="IPR003594">
    <property type="entry name" value="HATPase_dom"/>
</dbReference>
<dbReference type="InterPro" id="IPR036097">
    <property type="entry name" value="HisK_dim/P_sf"/>
</dbReference>
<comment type="catalytic activity">
    <reaction evidence="1">
        <text>ATP + protein L-histidine = ADP + protein N-phospho-L-histidine.</text>
        <dbReference type="EC" id="2.7.13.3"/>
    </reaction>
</comment>
<dbReference type="InterPro" id="IPR000014">
    <property type="entry name" value="PAS"/>
</dbReference>
<dbReference type="Pfam" id="PF00989">
    <property type="entry name" value="PAS"/>
    <property type="match status" value="6"/>
</dbReference>
<dbReference type="SMART" id="SM00091">
    <property type="entry name" value="PAS"/>
    <property type="match status" value="6"/>
</dbReference>
<feature type="domain" description="PAC" evidence="11">
    <location>
        <begin position="1134"/>
        <end position="1186"/>
    </location>
</feature>
<organism evidence="12 13">
    <name type="scientific">Fragilariopsis cylindrus CCMP1102</name>
    <dbReference type="NCBI Taxonomy" id="635003"/>
    <lineage>
        <taxon>Eukaryota</taxon>
        <taxon>Sar</taxon>
        <taxon>Stramenopiles</taxon>
        <taxon>Ochrophyta</taxon>
        <taxon>Bacillariophyta</taxon>
        <taxon>Bacillariophyceae</taxon>
        <taxon>Bacillariophycidae</taxon>
        <taxon>Bacillariales</taxon>
        <taxon>Bacillariaceae</taxon>
        <taxon>Fragilariopsis</taxon>
    </lineage>
</organism>
<feature type="modified residue" description="4-aspartylphosphate" evidence="6">
    <location>
        <position position="1501"/>
    </location>
</feature>
<dbReference type="InterPro" id="IPR013767">
    <property type="entry name" value="PAS_fold"/>
</dbReference>
<gene>
    <name evidence="12" type="ORF">FRACYDRAFT_243977</name>
</gene>
<dbReference type="SUPFAM" id="SSF55785">
    <property type="entry name" value="PYP-like sensor domain (PAS domain)"/>
    <property type="match status" value="6"/>
</dbReference>
<dbReference type="OrthoDB" id="10266508at2759"/>
<protein>
    <recommendedName>
        <fullName evidence="2">histidine kinase</fullName>
        <ecNumber evidence="2">2.7.13.3</ecNumber>
    </recommendedName>
</protein>
<evidence type="ECO:0000256" key="7">
    <source>
        <dbReference type="SAM" id="MobiDB-lite"/>
    </source>
</evidence>
<dbReference type="CDD" id="cd00130">
    <property type="entry name" value="PAS"/>
    <property type="match status" value="6"/>
</dbReference>
<dbReference type="SMART" id="SM00086">
    <property type="entry name" value="PAC"/>
    <property type="match status" value="6"/>
</dbReference>
<dbReference type="GO" id="GO:0000155">
    <property type="term" value="F:phosphorelay sensor kinase activity"/>
    <property type="evidence" value="ECO:0007669"/>
    <property type="project" value="InterPro"/>
</dbReference>
<dbReference type="CDD" id="cd00156">
    <property type="entry name" value="REC"/>
    <property type="match status" value="1"/>
</dbReference>
<dbReference type="InterPro" id="IPR004358">
    <property type="entry name" value="Sig_transdc_His_kin-like_C"/>
</dbReference>
<keyword evidence="3 6" id="KW-0597">Phosphoprotein</keyword>
<evidence type="ECO:0000256" key="6">
    <source>
        <dbReference type="PROSITE-ProRule" id="PRU00169"/>
    </source>
</evidence>
<sequence length="1575" mass="174144">MPNKTQEIQRTKVGKGNMMMCQNYDDHDNDQSNNECACNGCCECENENENGNKRKAVGGCHLPYTVGTAATTTTRLIHCSPVVFGVDSKKRINLWNNESCAAIISSIDRIFESNSENSNEDEIIGMPFDNMFPSSSFLSSTSSTSISASRSSSSSPDEMMIPLIDVLDKVIRNGKAEVNVDVKLLKVRHPSTIHNDHHQVRGIIKRIRRCSLTSSSESTTAEDDSNYNNNNPNRNHDCGYDDNDEDSNIDKDNNDDDTTTSATETIFSVDLFPQFDTTTTTDNNSKNKSKRIVAGVVLVCTNKRVIDNNNHIGDTLTTVTEATATTVGSGATTRTSTTTVVTNDSDARMTPPAISSYQHQQQHCASDASLCIDPRVKNNYYSKNNCSNCITREKCSSCNSSSDATAMTTTANGSGGGVICTANSELRKLIDTANIAIFGIDCNGIINEWNDNTAEITGYEKRDAFGSSLVDTYIKPNIRKSMRDILNDAINDGKCKSNCEIDFRTKCNEIRHLLVNITPQRDMDNNIIGAVMMAQDVTVAVKRDRSVTGMALELRQLIDTANAPIFGIDCDMNVNEWNRKISEITGYTKEEATGVPLVETFIAPLAHMKVDEILEHALTGFETSNYELEVTSKSGESIFLLVNATTRRDPEGLIIGVVGVAQDVTEDRKKAKELSKLNIELRKLIDTANMAIFGIDCNGIINEWNDNTAEITGYEKRDAFGSSLVDTYIKPNIRKSMKEILNDAINDGKCKSNYEIEFCTKDNEIRHLLVNITPQPDMDNNIIGAVMMAQDVTEAVKRDRSVAGMAFELRQLINTANAPIFGIDCDMNVNEWNRKISEITGYTKEEATGVPLVETFIAPLAHIKVDEILERALTGFETSNYELEVMSKSGESIFLLVNATTRRDPEGLIIGVVGVAQDVTEDRKKAKELLKLNIELRKLIDTANIAIFGIDCNGIINEWNDNTAEITGYEKRDAFGSSLVDTYIKPNIRKSMRDILNDAINDGKCKSNYGIEFCTKDNEIRHLLVNITPQPDMDNNIIGAVMMAQDVTEAVKRDRSVTGMALELRQLIDTANAPIFGIDCDMNVNEWNRKISEITGYTKEEATGVPLVETFIAPLAHMKVDEILEHALTGFETSNYELEVISKSGESIFLLVNATTRRDPEGLITGVVGVAQDVTEDRTNAKELRKLETLRASQEAKVETERNMTAYFAHELRNPLGAIDSALNSMPDDLPQMAQSLISGMQLCSTFMSKIMNNLLDVRKMEEGKMQLRKAPISLFKLLFNVHKMLLPSCRPGVDFRTTLPKYDATKENSNTNDWVIGDQHRIEQVLTNVISNSIKYTLSGYIELSIMWEDGNVKFICEDSGPGIPIQEQKKLFQRFIQRGGAPGTGLGLAIAKHVVDLTGGSIRFESDPSVKAGTSCIVLMTLPLCKPPAESTSPKKKSEEVIQEPISCLIIDDIKMNRTMLKRRMKKGIAPNATMMEAATGEEALLICGRDHFDVIVVDQFMEGAGGVMVGTDVCFALRRMKIDSIIIGCSGNDIGNQFIDAGADWVWQKPMPSNDKIIQDLRTSLGKRNNSS</sequence>
<evidence type="ECO:0000259" key="8">
    <source>
        <dbReference type="PROSITE" id="PS50109"/>
    </source>
</evidence>
<evidence type="ECO:0000256" key="2">
    <source>
        <dbReference type="ARBA" id="ARBA00012438"/>
    </source>
</evidence>
<dbReference type="PROSITE" id="PS50113">
    <property type="entry name" value="PAC"/>
    <property type="match status" value="4"/>
</dbReference>